<organism evidence="1 2">
    <name type="scientific">Methylobacterium goesingense</name>
    <dbReference type="NCBI Taxonomy" id="243690"/>
    <lineage>
        <taxon>Bacteria</taxon>
        <taxon>Pseudomonadati</taxon>
        <taxon>Pseudomonadota</taxon>
        <taxon>Alphaproteobacteria</taxon>
        <taxon>Hyphomicrobiales</taxon>
        <taxon>Methylobacteriaceae</taxon>
        <taxon>Methylobacterium</taxon>
    </lineage>
</organism>
<dbReference type="EMBL" id="JBEPMM010000001">
    <property type="protein sequence ID" value="MET3690626.1"/>
    <property type="molecule type" value="Genomic_DNA"/>
</dbReference>
<name>A0ABV2KYI1_9HYPH</name>
<evidence type="ECO:0000313" key="1">
    <source>
        <dbReference type="EMBL" id="MET3690626.1"/>
    </source>
</evidence>
<comment type="caution">
    <text evidence="1">The sequence shown here is derived from an EMBL/GenBank/DDBJ whole genome shotgun (WGS) entry which is preliminary data.</text>
</comment>
<dbReference type="InterPro" id="IPR015797">
    <property type="entry name" value="NUDIX_hydrolase-like_dom_sf"/>
</dbReference>
<dbReference type="SUPFAM" id="SSF55811">
    <property type="entry name" value="Nudix"/>
    <property type="match status" value="1"/>
</dbReference>
<gene>
    <name evidence="1" type="ORF">ABID43_000145</name>
</gene>
<proteinExistence type="predicted"/>
<sequence length="238" mass="25754">MSDGFTLTPIRHLDARLVTHDWTWAEANADAIATHWDRRRAAAPEMFDGCVLLACACRIEGDVCRVDLFETRFSRFIAFRDAGSPDPTVFNAFAAVVPWTSDGAALLGIMGAHTANAGQAYFPCGTPDRQDIRPGGRVDLAGSAAREFREETGIGLAADAPEAWVLLAGRSQRAFLRPVRFPDDAQTLLARMETHRRAEAAPELVGFLAARGPDDIDGARMPGFVRAYLADAFAGAYG</sequence>
<dbReference type="RefSeq" id="WP_238279981.1">
    <property type="nucleotide sequence ID" value="NZ_BPQL01000069.1"/>
</dbReference>
<accession>A0ABV2KYI1</accession>
<dbReference type="Proteomes" id="UP001549145">
    <property type="component" value="Unassembled WGS sequence"/>
</dbReference>
<reference evidence="1 2" key="1">
    <citation type="submission" date="2024-06" db="EMBL/GenBank/DDBJ databases">
        <title>Genomic Encyclopedia of Type Strains, Phase IV (KMG-IV): sequencing the most valuable type-strain genomes for metagenomic binning, comparative biology and taxonomic classification.</title>
        <authorList>
            <person name="Goeker M."/>
        </authorList>
    </citation>
    <scope>NUCLEOTIDE SEQUENCE [LARGE SCALE GENOMIC DNA]</scope>
    <source>
        <strain evidence="1 2">DSM 21331</strain>
    </source>
</reference>
<protein>
    <submittedName>
        <fullName evidence="1">8-oxo-dGTP pyrophosphatase MutT (NUDIX family)</fullName>
    </submittedName>
</protein>
<keyword evidence="2" id="KW-1185">Reference proteome</keyword>
<evidence type="ECO:0000313" key="2">
    <source>
        <dbReference type="Proteomes" id="UP001549145"/>
    </source>
</evidence>